<dbReference type="Proteomes" id="UP000291591">
    <property type="component" value="Unassembled WGS sequence"/>
</dbReference>
<evidence type="ECO:0000313" key="5">
    <source>
        <dbReference type="EMBL" id="RZT88455.1"/>
    </source>
</evidence>
<feature type="domain" description="HTH tetR-type" evidence="4">
    <location>
        <begin position="29"/>
        <end position="89"/>
    </location>
</feature>
<dbReference type="GO" id="GO:0003700">
    <property type="term" value="F:DNA-binding transcription factor activity"/>
    <property type="evidence" value="ECO:0007669"/>
    <property type="project" value="TreeGrafter"/>
</dbReference>
<evidence type="ECO:0000256" key="3">
    <source>
        <dbReference type="SAM" id="MobiDB-lite"/>
    </source>
</evidence>
<dbReference type="SUPFAM" id="SSF48498">
    <property type="entry name" value="Tetracyclin repressor-like, C-terminal domain"/>
    <property type="match status" value="1"/>
</dbReference>
<dbReference type="GO" id="GO:0000976">
    <property type="term" value="F:transcription cis-regulatory region binding"/>
    <property type="evidence" value="ECO:0007669"/>
    <property type="project" value="TreeGrafter"/>
</dbReference>
<feature type="DNA-binding region" description="H-T-H motif" evidence="2">
    <location>
        <begin position="52"/>
        <end position="71"/>
    </location>
</feature>
<keyword evidence="1 2" id="KW-0238">DNA-binding</keyword>
<dbReference type="PANTHER" id="PTHR30055">
    <property type="entry name" value="HTH-TYPE TRANSCRIPTIONAL REGULATOR RUTR"/>
    <property type="match status" value="1"/>
</dbReference>
<dbReference type="InterPro" id="IPR036271">
    <property type="entry name" value="Tet_transcr_reg_TetR-rel_C_sf"/>
</dbReference>
<evidence type="ECO:0000256" key="1">
    <source>
        <dbReference type="ARBA" id="ARBA00023125"/>
    </source>
</evidence>
<dbReference type="PRINTS" id="PR00455">
    <property type="entry name" value="HTHTETR"/>
</dbReference>
<dbReference type="OrthoDB" id="3190535at2"/>
<evidence type="ECO:0000256" key="2">
    <source>
        <dbReference type="PROSITE-ProRule" id="PRU00335"/>
    </source>
</evidence>
<evidence type="ECO:0000313" key="6">
    <source>
        <dbReference type="Proteomes" id="UP000291591"/>
    </source>
</evidence>
<sequence>MAETHATADADPPSEAPARQVRGKNARGLRTRRQLIDAAADCFSEYGYTSTRISDIVYRAGVSQGNFYRHFTSKDEIFLEALKPGLEALVGASRRSTAGDPLALSSMVDLTSAYLVSYTRNRHLLRVMREAAAIRSDEGFTDLWLQQRAVFIDRTARWLERLHRDGRIEDTNFTLLAEVLGSAVEQMAYVHIGLAERAPRPEELQDLALAVAQVWHRSIPVRPASG</sequence>
<dbReference type="RefSeq" id="WP_130292456.1">
    <property type="nucleotide sequence ID" value="NZ_SHKL01000001.1"/>
</dbReference>
<dbReference type="EMBL" id="SHKL01000001">
    <property type="protein sequence ID" value="RZT88455.1"/>
    <property type="molecule type" value="Genomic_DNA"/>
</dbReference>
<dbReference type="Gene3D" id="1.10.357.10">
    <property type="entry name" value="Tetracycline Repressor, domain 2"/>
    <property type="match status" value="1"/>
</dbReference>
<dbReference type="SUPFAM" id="SSF46689">
    <property type="entry name" value="Homeodomain-like"/>
    <property type="match status" value="1"/>
</dbReference>
<reference evidence="5 6" key="1">
    <citation type="submission" date="2019-02" db="EMBL/GenBank/DDBJ databases">
        <title>Sequencing the genomes of 1000 actinobacteria strains.</title>
        <authorList>
            <person name="Klenk H.-P."/>
        </authorList>
    </citation>
    <scope>NUCLEOTIDE SEQUENCE [LARGE SCALE GENOMIC DNA]</scope>
    <source>
        <strain evidence="5 6">DSM 45779</strain>
    </source>
</reference>
<protein>
    <submittedName>
        <fullName evidence="5">TetR family transcriptional regulator</fullName>
    </submittedName>
</protein>
<gene>
    <name evidence="5" type="ORF">EV383_5397</name>
</gene>
<dbReference type="PANTHER" id="PTHR30055:SF226">
    <property type="entry name" value="HTH-TYPE TRANSCRIPTIONAL REGULATOR PKSA"/>
    <property type="match status" value="1"/>
</dbReference>
<dbReference type="InterPro" id="IPR009057">
    <property type="entry name" value="Homeodomain-like_sf"/>
</dbReference>
<name>A0A4Q7V2W6_PSEST</name>
<keyword evidence="6" id="KW-1185">Reference proteome</keyword>
<comment type="caution">
    <text evidence="5">The sequence shown here is derived from an EMBL/GenBank/DDBJ whole genome shotgun (WGS) entry which is preliminary data.</text>
</comment>
<dbReference type="Gene3D" id="1.10.10.60">
    <property type="entry name" value="Homeodomain-like"/>
    <property type="match status" value="1"/>
</dbReference>
<feature type="region of interest" description="Disordered" evidence="3">
    <location>
        <begin position="1"/>
        <end position="27"/>
    </location>
</feature>
<accession>A0A4Q7V2W6</accession>
<organism evidence="5 6">
    <name type="scientific">Pseudonocardia sediminis</name>
    <dbReference type="NCBI Taxonomy" id="1397368"/>
    <lineage>
        <taxon>Bacteria</taxon>
        <taxon>Bacillati</taxon>
        <taxon>Actinomycetota</taxon>
        <taxon>Actinomycetes</taxon>
        <taxon>Pseudonocardiales</taxon>
        <taxon>Pseudonocardiaceae</taxon>
        <taxon>Pseudonocardia</taxon>
    </lineage>
</organism>
<dbReference type="InterPro" id="IPR050109">
    <property type="entry name" value="HTH-type_TetR-like_transc_reg"/>
</dbReference>
<evidence type="ECO:0000259" key="4">
    <source>
        <dbReference type="PROSITE" id="PS50977"/>
    </source>
</evidence>
<dbReference type="AlphaFoldDB" id="A0A4Q7V2W6"/>
<dbReference type="InterPro" id="IPR001647">
    <property type="entry name" value="HTH_TetR"/>
</dbReference>
<dbReference type="Pfam" id="PF00440">
    <property type="entry name" value="TetR_N"/>
    <property type="match status" value="1"/>
</dbReference>
<proteinExistence type="predicted"/>
<dbReference type="PROSITE" id="PS50977">
    <property type="entry name" value="HTH_TETR_2"/>
    <property type="match status" value="1"/>
</dbReference>